<keyword evidence="2" id="KW-1185">Reference proteome</keyword>
<dbReference type="Proteomes" id="UP001163046">
    <property type="component" value="Unassembled WGS sequence"/>
</dbReference>
<protein>
    <submittedName>
        <fullName evidence="1">Uncharacterized protein</fullName>
    </submittedName>
</protein>
<evidence type="ECO:0000313" key="2">
    <source>
        <dbReference type="Proteomes" id="UP001163046"/>
    </source>
</evidence>
<organism evidence="1 2">
    <name type="scientific">Desmophyllum pertusum</name>
    <dbReference type="NCBI Taxonomy" id="174260"/>
    <lineage>
        <taxon>Eukaryota</taxon>
        <taxon>Metazoa</taxon>
        <taxon>Cnidaria</taxon>
        <taxon>Anthozoa</taxon>
        <taxon>Hexacorallia</taxon>
        <taxon>Scleractinia</taxon>
        <taxon>Caryophylliina</taxon>
        <taxon>Caryophylliidae</taxon>
        <taxon>Desmophyllum</taxon>
    </lineage>
</organism>
<dbReference type="EMBL" id="MU827840">
    <property type="protein sequence ID" value="KAJ7319154.1"/>
    <property type="molecule type" value="Genomic_DNA"/>
</dbReference>
<evidence type="ECO:0000313" key="1">
    <source>
        <dbReference type="EMBL" id="KAJ7319154.1"/>
    </source>
</evidence>
<dbReference type="OrthoDB" id="6138973at2759"/>
<comment type="caution">
    <text evidence="1">The sequence shown here is derived from an EMBL/GenBank/DDBJ whole genome shotgun (WGS) entry which is preliminary data.</text>
</comment>
<reference evidence="1" key="1">
    <citation type="submission" date="2023-01" db="EMBL/GenBank/DDBJ databases">
        <title>Genome assembly of the deep-sea coral Lophelia pertusa.</title>
        <authorList>
            <person name="Herrera S."/>
            <person name="Cordes E."/>
        </authorList>
    </citation>
    <scope>NUCLEOTIDE SEQUENCE</scope>
    <source>
        <strain evidence="1">USNM1676648</strain>
        <tissue evidence="1">Polyp</tissue>
    </source>
</reference>
<name>A0A9W9Y799_9CNID</name>
<proteinExistence type="predicted"/>
<dbReference type="AlphaFoldDB" id="A0A9W9Y799"/>
<accession>A0A9W9Y799</accession>
<sequence>MPRISQIHNIRYEESGMRYWKAYDIGKGEYMAHDETLSVDVPKLKVIKPFPEECPSSGAMAKSSKCNEGKTEPATCDENAERNALFECPSDGVFSLLIQKQSSKSIWTSAITFVACTGSLNLTT</sequence>
<gene>
    <name evidence="1" type="ORF">OS493_036667</name>
</gene>